<gene>
    <name evidence="2" type="primary">ORF13433</name>
</gene>
<dbReference type="AlphaFoldDB" id="A0A0B6Y6M8"/>
<proteinExistence type="predicted"/>
<evidence type="ECO:0000313" key="2">
    <source>
        <dbReference type="EMBL" id="CEK51446.1"/>
    </source>
</evidence>
<reference evidence="2" key="1">
    <citation type="submission" date="2014-12" db="EMBL/GenBank/DDBJ databases">
        <title>Insight into the proteome of Arion vulgaris.</title>
        <authorList>
            <person name="Aradska J."/>
            <person name="Bulat T."/>
            <person name="Smidak R."/>
            <person name="Sarate P."/>
            <person name="Gangsoo J."/>
            <person name="Sialana F."/>
            <person name="Bilban M."/>
            <person name="Lubec G."/>
        </authorList>
    </citation>
    <scope>NUCLEOTIDE SEQUENCE</scope>
    <source>
        <tissue evidence="2">Skin</tissue>
    </source>
</reference>
<protein>
    <submittedName>
        <fullName evidence="2">Uncharacterized protein</fullName>
    </submittedName>
</protein>
<feature type="region of interest" description="Disordered" evidence="1">
    <location>
        <begin position="1"/>
        <end position="23"/>
    </location>
</feature>
<sequence>EQDRNQYNWRPKRQNGNGLDTPSENYTTKFRTNVHSVFLFCLSAYVKRSGKCPSYMVFPTISDIHHLHLWP</sequence>
<evidence type="ECO:0000256" key="1">
    <source>
        <dbReference type="SAM" id="MobiDB-lite"/>
    </source>
</evidence>
<feature type="non-terminal residue" evidence="2">
    <location>
        <position position="1"/>
    </location>
</feature>
<name>A0A0B6Y6M8_9EUPU</name>
<organism evidence="2">
    <name type="scientific">Arion vulgaris</name>
    <dbReference type="NCBI Taxonomy" id="1028688"/>
    <lineage>
        <taxon>Eukaryota</taxon>
        <taxon>Metazoa</taxon>
        <taxon>Spiralia</taxon>
        <taxon>Lophotrochozoa</taxon>
        <taxon>Mollusca</taxon>
        <taxon>Gastropoda</taxon>
        <taxon>Heterobranchia</taxon>
        <taxon>Euthyneura</taxon>
        <taxon>Panpulmonata</taxon>
        <taxon>Eupulmonata</taxon>
        <taxon>Stylommatophora</taxon>
        <taxon>Helicina</taxon>
        <taxon>Arionoidea</taxon>
        <taxon>Arionidae</taxon>
        <taxon>Arion</taxon>
    </lineage>
</organism>
<accession>A0A0B6Y6M8</accession>
<dbReference type="EMBL" id="HACG01004581">
    <property type="protein sequence ID" value="CEK51446.1"/>
    <property type="molecule type" value="Transcribed_RNA"/>
</dbReference>